<protein>
    <recommendedName>
        <fullName evidence="9">Beta-xylanase</fullName>
        <ecNumber evidence="9">3.2.1.8</ecNumber>
    </recommendedName>
</protein>
<dbReference type="eggNOG" id="COG3693">
    <property type="taxonomic scope" value="Bacteria"/>
</dbReference>
<evidence type="ECO:0000256" key="8">
    <source>
        <dbReference type="ARBA" id="ARBA00023326"/>
    </source>
</evidence>
<dbReference type="KEGG" id="ttu:TERTU_0817"/>
<dbReference type="InterPro" id="IPR044846">
    <property type="entry name" value="GH10"/>
</dbReference>
<keyword evidence="4" id="KW-0732">Signal</keyword>
<evidence type="ECO:0000259" key="10">
    <source>
        <dbReference type="PROSITE" id="PS51760"/>
    </source>
</evidence>
<dbReference type="InterPro" id="IPR017853">
    <property type="entry name" value="GH"/>
</dbReference>
<evidence type="ECO:0000256" key="5">
    <source>
        <dbReference type="ARBA" id="ARBA00022801"/>
    </source>
</evidence>
<dbReference type="EMBL" id="CP001614">
    <property type="protein sequence ID" value="ACR11565.1"/>
    <property type="molecule type" value="Genomic_DNA"/>
</dbReference>
<dbReference type="PROSITE" id="PS51760">
    <property type="entry name" value="GH10_2"/>
    <property type="match status" value="1"/>
</dbReference>
<evidence type="ECO:0000256" key="9">
    <source>
        <dbReference type="RuleBase" id="RU361174"/>
    </source>
</evidence>
<gene>
    <name evidence="11" type="ordered locus">TERTU_0817</name>
</gene>
<evidence type="ECO:0000256" key="7">
    <source>
        <dbReference type="ARBA" id="ARBA00023295"/>
    </source>
</evidence>
<feature type="domain" description="GH10" evidence="10">
    <location>
        <begin position="209"/>
        <end position="524"/>
    </location>
</feature>
<keyword evidence="12" id="KW-1185">Reference proteome</keyword>
<comment type="catalytic activity">
    <reaction evidence="1 9">
        <text>Endohydrolysis of (1-&gt;4)-beta-D-xylosidic linkages in xylans.</text>
        <dbReference type="EC" id="3.2.1.8"/>
    </reaction>
</comment>
<dbReference type="CAZy" id="GH10">
    <property type="family name" value="Glycoside Hydrolase Family 10"/>
</dbReference>
<comment type="similarity">
    <text evidence="2 9">Belongs to the glycosyl hydrolase 10 (cellulase F) family.</text>
</comment>
<evidence type="ECO:0000256" key="2">
    <source>
        <dbReference type="ARBA" id="ARBA00007495"/>
    </source>
</evidence>
<evidence type="ECO:0000313" key="12">
    <source>
        <dbReference type="Proteomes" id="UP000009080"/>
    </source>
</evidence>
<dbReference type="Pfam" id="PF00331">
    <property type="entry name" value="Glyco_hydro_10"/>
    <property type="match status" value="1"/>
</dbReference>
<evidence type="ECO:0000256" key="3">
    <source>
        <dbReference type="ARBA" id="ARBA00022651"/>
    </source>
</evidence>
<dbReference type="SMART" id="SM00633">
    <property type="entry name" value="Glyco_10"/>
    <property type="match status" value="1"/>
</dbReference>
<evidence type="ECO:0000313" key="11">
    <source>
        <dbReference type="EMBL" id="ACR11565.1"/>
    </source>
</evidence>
<keyword evidence="7 9" id="KW-0326">Glycosidase</keyword>
<keyword evidence="8 9" id="KW-0624">Polysaccharide degradation</keyword>
<evidence type="ECO:0000256" key="1">
    <source>
        <dbReference type="ARBA" id="ARBA00000681"/>
    </source>
</evidence>
<dbReference type="SUPFAM" id="SSF51445">
    <property type="entry name" value="(Trans)glycosidases"/>
    <property type="match status" value="1"/>
</dbReference>
<dbReference type="PANTHER" id="PTHR31490">
    <property type="entry name" value="GLYCOSYL HYDROLASE"/>
    <property type="match status" value="1"/>
</dbReference>
<dbReference type="GO" id="GO:0031176">
    <property type="term" value="F:endo-1,4-beta-xylanase activity"/>
    <property type="evidence" value="ECO:0007669"/>
    <property type="project" value="UniProtKB-EC"/>
</dbReference>
<name>C5BPK1_TERTT</name>
<dbReference type="GO" id="GO:0045493">
    <property type="term" value="P:xylan catabolic process"/>
    <property type="evidence" value="ECO:0007669"/>
    <property type="project" value="UniProtKB-KW"/>
</dbReference>
<keyword evidence="3 11" id="KW-0858">Xylan degradation</keyword>
<evidence type="ECO:0000256" key="6">
    <source>
        <dbReference type="ARBA" id="ARBA00023277"/>
    </source>
</evidence>
<evidence type="ECO:0000256" key="4">
    <source>
        <dbReference type="ARBA" id="ARBA00022729"/>
    </source>
</evidence>
<keyword evidence="5 9" id="KW-0378">Hydrolase</keyword>
<dbReference type="AlphaFoldDB" id="C5BPK1"/>
<organism evidence="11 12">
    <name type="scientific">Teredinibacter turnerae (strain ATCC 39867 / T7901)</name>
    <dbReference type="NCBI Taxonomy" id="377629"/>
    <lineage>
        <taxon>Bacteria</taxon>
        <taxon>Pseudomonadati</taxon>
        <taxon>Pseudomonadota</taxon>
        <taxon>Gammaproteobacteria</taxon>
        <taxon>Cellvibrionales</taxon>
        <taxon>Cellvibrionaceae</taxon>
        <taxon>Teredinibacter</taxon>
    </lineage>
</organism>
<reference evidence="11 12" key="1">
    <citation type="journal article" date="2009" name="PLoS ONE">
        <title>The complete genome of Teredinibacter turnerae T7901: an intracellular endosymbiont of marine wood-boring bivalves (shipworms).</title>
        <authorList>
            <person name="Yang J.C."/>
            <person name="Madupu R."/>
            <person name="Durkin A.S."/>
            <person name="Ekborg N.A."/>
            <person name="Pedamallu C.S."/>
            <person name="Hostetler J.B."/>
            <person name="Radune D."/>
            <person name="Toms B.S."/>
            <person name="Henrissat B."/>
            <person name="Coutinho P.M."/>
            <person name="Schwarz S."/>
            <person name="Field L."/>
            <person name="Trindade-Silva A.E."/>
            <person name="Soares C.A.G."/>
            <person name="Elshahawi S."/>
            <person name="Hanora A."/>
            <person name="Schmidt E.W."/>
            <person name="Haygood M.G."/>
            <person name="Posfai J."/>
            <person name="Benner J."/>
            <person name="Madinger C."/>
            <person name="Nove J."/>
            <person name="Anton B."/>
            <person name="Chaudhary K."/>
            <person name="Foster J."/>
            <person name="Holman A."/>
            <person name="Kumar S."/>
            <person name="Lessard P.A."/>
            <person name="Luyten Y.A."/>
            <person name="Slatko B."/>
            <person name="Wood N."/>
            <person name="Wu B."/>
            <person name="Teplitski M."/>
            <person name="Mougous J.D."/>
            <person name="Ward N."/>
            <person name="Eisen J.A."/>
            <person name="Badger J.H."/>
            <person name="Distel D.L."/>
        </authorList>
    </citation>
    <scope>NUCLEOTIDE SEQUENCE [LARGE SCALE GENOMIC DNA]</scope>
    <source>
        <strain evidence="12">ATCC 39867 / T7901</strain>
    </source>
</reference>
<sequence length="585" mass="64867">MIIDTSLQNASFWGGDGDNNTGAVGTRAVVDVDHELFDKAVRITVNNPTGVFWNGQLQFPITTAVNAGDVVLAHFYMRSIANTYETGSSFVSAFLEDNTTYDKFLNREVSAADEWQEYHLPASITTAQSAGNLALKFGFGGGDRPQTFELAGIELLNYGDYDIALLPATAPTYVGREPDATWREAANTRIEQIRKGDFTITVLDANGETASGASLDVKLQKHAYHFGSVTVGSIINGTSADSATYRETVLDMFNQSGPENDLKWGPWIGEWGNGFNKTSTLTALQWLRDNGLYTRGHVMVWPSKRNLPNLIAEQLPDDPANAPASIKQEVLDHIDDIGSATRNYVYEWDVLNEPYDNHYLMDAFGDSVMVDWFNRARLNLPSHGLFLNDYSILSAGGRNIAHQQHFEDTIAYLVNNNAPITGIGMQSHFDETLTPISAVYDILERYHTAFPNLDIRSTEFDITTDDEALQADYTRDFLTIFFSHPATVGVQLWGFWEGAHWNPKAAMFASDWRAKPAATAWKTLTQQTWDSEFDATTDATGQFSGRGFYGDYGADITIDGVTRHFTFHLENGAASDFTLSFATPE</sequence>
<keyword evidence="6 9" id="KW-0119">Carbohydrate metabolism</keyword>
<dbReference type="InterPro" id="IPR001000">
    <property type="entry name" value="GH10_dom"/>
</dbReference>
<accession>C5BPK1</accession>
<proteinExistence type="inferred from homology"/>
<dbReference type="PRINTS" id="PR00134">
    <property type="entry name" value="GLHYDRLASE10"/>
</dbReference>
<dbReference type="PANTHER" id="PTHR31490:SF88">
    <property type="entry name" value="BETA-XYLANASE"/>
    <property type="match status" value="1"/>
</dbReference>
<dbReference type="EC" id="3.2.1.8" evidence="9"/>
<dbReference type="Gene3D" id="3.20.20.80">
    <property type="entry name" value="Glycosidases"/>
    <property type="match status" value="1"/>
</dbReference>
<dbReference type="STRING" id="377629.TERTU_0817"/>
<dbReference type="HOGENOM" id="CLU_026280_0_0_6"/>
<dbReference type="Gene3D" id="2.60.120.260">
    <property type="entry name" value="Galactose-binding domain-like"/>
    <property type="match status" value="1"/>
</dbReference>
<dbReference type="Proteomes" id="UP000009080">
    <property type="component" value="Chromosome"/>
</dbReference>